<dbReference type="GeneID" id="24107788"/>
<dbReference type="AlphaFoldDB" id="R9P1D8"/>
<gene>
    <name evidence="2" type="ORF">PHSY_002495</name>
</gene>
<dbReference type="HOGENOM" id="CLU_1289450_0_0_1"/>
<feature type="region of interest" description="Disordered" evidence="1">
    <location>
        <begin position="1"/>
        <end position="70"/>
    </location>
</feature>
<protein>
    <submittedName>
        <fullName evidence="2">Uncharacterized protein</fullName>
    </submittedName>
</protein>
<accession>R9P1D8</accession>
<keyword evidence="3" id="KW-1185">Reference proteome</keyword>
<feature type="compositionally biased region" description="Basic and acidic residues" evidence="1">
    <location>
        <begin position="32"/>
        <end position="41"/>
    </location>
</feature>
<reference evidence="3" key="1">
    <citation type="journal article" date="2013" name="Genome Announc.">
        <title>Draft genome sequence of the basidiomycetous yeast-like fungus Pseudozyma hubeiensis SY62, which produces an abundant amount of the biosurfactant mannosylerythritol lipids.</title>
        <authorList>
            <person name="Konishi M."/>
            <person name="Hatada Y."/>
            <person name="Horiuchi J."/>
        </authorList>
    </citation>
    <scope>NUCLEOTIDE SEQUENCE [LARGE SCALE GENOMIC DNA]</scope>
    <source>
        <strain evidence="3">SY62</strain>
    </source>
</reference>
<organism evidence="2 3">
    <name type="scientific">Pseudozyma hubeiensis (strain SY62)</name>
    <name type="common">Yeast</name>
    <dbReference type="NCBI Taxonomy" id="1305764"/>
    <lineage>
        <taxon>Eukaryota</taxon>
        <taxon>Fungi</taxon>
        <taxon>Dikarya</taxon>
        <taxon>Basidiomycota</taxon>
        <taxon>Ustilaginomycotina</taxon>
        <taxon>Ustilaginomycetes</taxon>
        <taxon>Ustilaginales</taxon>
        <taxon>Ustilaginaceae</taxon>
        <taxon>Pseudozyma</taxon>
    </lineage>
</organism>
<sequence>MVESTSPNQRTDDDDAFSARLPTCTPQAHTNPVERRAERKQSNHNLFNRTDDDNAFSARLPTCTRQAHTDPLKRRLGRTQPNHVLVREGKQGECLGYSEASTEPRMSPNATNCPAAHVHEAAFSAENRIPVEWQPNIRQNEPKLVLERRHVRLLMAGLAKHCGEKLSESAQTADLLSPPSERSLPSFYTSMHLRWPGDVAGAKSTSASGCTTGG</sequence>
<evidence type="ECO:0000313" key="3">
    <source>
        <dbReference type="Proteomes" id="UP000014071"/>
    </source>
</evidence>
<dbReference type="RefSeq" id="XP_012188509.1">
    <property type="nucleotide sequence ID" value="XM_012333119.1"/>
</dbReference>
<name>R9P1D8_PSEHS</name>
<evidence type="ECO:0000313" key="2">
    <source>
        <dbReference type="EMBL" id="GAC94922.1"/>
    </source>
</evidence>
<proteinExistence type="predicted"/>
<evidence type="ECO:0000256" key="1">
    <source>
        <dbReference type="SAM" id="MobiDB-lite"/>
    </source>
</evidence>
<dbReference type="EMBL" id="DF238786">
    <property type="protein sequence ID" value="GAC94922.1"/>
    <property type="molecule type" value="Genomic_DNA"/>
</dbReference>
<dbReference type="Proteomes" id="UP000014071">
    <property type="component" value="Unassembled WGS sequence"/>
</dbReference>